<evidence type="ECO:0000313" key="5">
    <source>
        <dbReference type="EMBL" id="CAH1446020.1"/>
    </source>
</evidence>
<evidence type="ECO:0000256" key="2">
    <source>
        <dbReference type="RuleBase" id="RU367034"/>
    </source>
</evidence>
<comment type="similarity">
    <text evidence="1 2">Belongs to the SCAR/WAVE family.</text>
</comment>
<dbReference type="GO" id="GO:0071933">
    <property type="term" value="F:Arp2/3 complex binding"/>
    <property type="evidence" value="ECO:0007669"/>
    <property type="project" value="TreeGrafter"/>
</dbReference>
<evidence type="ECO:0000259" key="4">
    <source>
        <dbReference type="PROSITE" id="PS51082"/>
    </source>
</evidence>
<name>A0AAU9P726_9ASTR</name>
<dbReference type="GO" id="GO:2000601">
    <property type="term" value="P:positive regulation of Arp2/3 complex-mediated actin nucleation"/>
    <property type="evidence" value="ECO:0007669"/>
    <property type="project" value="TreeGrafter"/>
</dbReference>
<evidence type="ECO:0000313" key="6">
    <source>
        <dbReference type="Proteomes" id="UP001157418"/>
    </source>
</evidence>
<dbReference type="InterPro" id="IPR028288">
    <property type="entry name" value="SCAR/WAVE_fam"/>
</dbReference>
<dbReference type="PANTHER" id="PTHR12902">
    <property type="entry name" value="WASP-1"/>
    <property type="match status" value="1"/>
</dbReference>
<feature type="compositionally biased region" description="Polar residues" evidence="3">
    <location>
        <begin position="479"/>
        <end position="499"/>
    </location>
</feature>
<keyword evidence="2" id="KW-0009">Actin-binding</keyword>
<dbReference type="AlphaFoldDB" id="A0AAU9P726"/>
<dbReference type="EMBL" id="CAKMRJ010005523">
    <property type="protein sequence ID" value="CAH1446020.1"/>
    <property type="molecule type" value="Genomic_DNA"/>
</dbReference>
<comment type="function">
    <text evidence="2">Involved in regulation of actin and microtubule organization. Part of a WAVE complex that activates the Arp2/3 complex.</text>
</comment>
<reference evidence="5 6" key="1">
    <citation type="submission" date="2022-01" db="EMBL/GenBank/DDBJ databases">
        <authorList>
            <person name="Xiong W."/>
            <person name="Schranz E."/>
        </authorList>
    </citation>
    <scope>NUCLEOTIDE SEQUENCE [LARGE SCALE GENOMIC DNA]</scope>
</reference>
<protein>
    <recommendedName>
        <fullName evidence="2">Protein SCAR</fullName>
    </recommendedName>
    <alternativeName>
        <fullName evidence="2">Protein WAVE</fullName>
    </alternativeName>
</protein>
<feature type="compositionally biased region" description="Polar residues" evidence="3">
    <location>
        <begin position="52"/>
        <end position="65"/>
    </location>
</feature>
<feature type="compositionally biased region" description="Basic and acidic residues" evidence="3">
    <location>
        <begin position="422"/>
        <end position="433"/>
    </location>
</feature>
<feature type="region of interest" description="Disordered" evidence="3">
    <location>
        <begin position="535"/>
        <end position="555"/>
    </location>
</feature>
<evidence type="ECO:0000256" key="1">
    <source>
        <dbReference type="ARBA" id="ARBA00006993"/>
    </source>
</evidence>
<accession>A0AAU9P726</accession>
<feature type="compositionally biased region" description="Basic and acidic residues" evidence="3">
    <location>
        <begin position="84"/>
        <end position="97"/>
    </location>
</feature>
<dbReference type="GO" id="GO:0030036">
    <property type="term" value="P:actin cytoskeleton organization"/>
    <property type="evidence" value="ECO:0007669"/>
    <property type="project" value="UniProtKB-UniRule"/>
</dbReference>
<feature type="domain" description="WH2" evidence="4">
    <location>
        <begin position="578"/>
        <end position="596"/>
    </location>
</feature>
<dbReference type="Gene3D" id="6.10.280.150">
    <property type="match status" value="1"/>
</dbReference>
<feature type="compositionally biased region" description="Low complexity" evidence="3">
    <location>
        <begin position="1"/>
        <end position="17"/>
    </location>
</feature>
<keyword evidence="2" id="KW-0963">Cytoplasm</keyword>
<organism evidence="5 6">
    <name type="scientific">Lactuca virosa</name>
    <dbReference type="NCBI Taxonomy" id="75947"/>
    <lineage>
        <taxon>Eukaryota</taxon>
        <taxon>Viridiplantae</taxon>
        <taxon>Streptophyta</taxon>
        <taxon>Embryophyta</taxon>
        <taxon>Tracheophyta</taxon>
        <taxon>Spermatophyta</taxon>
        <taxon>Magnoliopsida</taxon>
        <taxon>eudicotyledons</taxon>
        <taxon>Gunneridae</taxon>
        <taxon>Pentapetalae</taxon>
        <taxon>asterids</taxon>
        <taxon>campanulids</taxon>
        <taxon>Asterales</taxon>
        <taxon>Asteraceae</taxon>
        <taxon>Cichorioideae</taxon>
        <taxon>Cichorieae</taxon>
        <taxon>Lactucinae</taxon>
        <taxon>Lactuca</taxon>
    </lineage>
</organism>
<dbReference type="InterPro" id="IPR003124">
    <property type="entry name" value="WH2_dom"/>
</dbReference>
<comment type="subcellular location">
    <subcellularLocation>
        <location evidence="2">Cytoplasm</location>
        <location evidence="2">Cytoskeleton</location>
    </subcellularLocation>
</comment>
<proteinExistence type="inferred from homology"/>
<comment type="caution">
    <text evidence="5">The sequence shown here is derived from an EMBL/GenBank/DDBJ whole genome shotgun (WGS) entry which is preliminary data.</text>
</comment>
<feature type="region of interest" description="Disordered" evidence="3">
    <location>
        <begin position="376"/>
        <end position="457"/>
    </location>
</feature>
<feature type="region of interest" description="Disordered" evidence="3">
    <location>
        <begin position="471"/>
        <end position="517"/>
    </location>
</feature>
<dbReference type="GO" id="GO:0003779">
    <property type="term" value="F:actin binding"/>
    <property type="evidence" value="ECO:0007669"/>
    <property type="project" value="UniProtKB-UniRule"/>
</dbReference>
<gene>
    <name evidence="5" type="ORF">LVIROSA_LOCUS31742</name>
</gene>
<feature type="region of interest" description="Disordered" evidence="3">
    <location>
        <begin position="1"/>
        <end position="259"/>
    </location>
</feature>
<dbReference type="GO" id="GO:0034237">
    <property type="term" value="F:protein kinase A regulatory subunit binding"/>
    <property type="evidence" value="ECO:0007669"/>
    <property type="project" value="TreeGrafter"/>
</dbReference>
<feature type="compositionally biased region" description="Basic and acidic residues" evidence="3">
    <location>
        <begin position="535"/>
        <end position="550"/>
    </location>
</feature>
<dbReference type="Proteomes" id="UP001157418">
    <property type="component" value="Unassembled WGS sequence"/>
</dbReference>
<dbReference type="PANTHER" id="PTHR12902:SF1">
    <property type="entry name" value="WISKOTT-ALDRICH SYNDROME PROTEIN FAMILY MEMBER"/>
    <property type="match status" value="1"/>
</dbReference>
<keyword evidence="6" id="KW-1185">Reference proteome</keyword>
<feature type="compositionally biased region" description="Polar residues" evidence="3">
    <location>
        <begin position="434"/>
        <end position="448"/>
    </location>
</feature>
<feature type="compositionally biased region" description="Low complexity" evidence="3">
    <location>
        <begin position="397"/>
        <end position="406"/>
    </location>
</feature>
<feature type="compositionally biased region" description="Low complexity" evidence="3">
    <location>
        <begin position="137"/>
        <end position="148"/>
    </location>
</feature>
<feature type="compositionally biased region" description="Pro residues" evidence="3">
    <location>
        <begin position="407"/>
        <end position="418"/>
    </location>
</feature>
<sequence>METFSDSETSTTSTDNTPRSVTFASTEIPFRPRILPSQVSDEGVVLEESGSKESGLNEMSSSNQIDPEAIAASTIDDPSSSNRQSEDDVEVKVKPSEEISCVPDSCSLLKEELTDDVLESKSDRDSDEIESKDDSNSDNNNNNSNNNNLPILEDEKEPVNDSVTNPDDIDDNESKSLSTCEDTELDERKVESFNSEIEALTFVDEKDEDADADDDGVSGENGPVIDDSDESVGKQESVITPELDSIPSESGEKKEPDVSTELDLVPSAAYDHSNIQSLDSIPTNETNIDNPSANLNEHVIVLEKTVENGDVQLQPDLDFESNQDVVESKSTNNESSFLENGQEFQEPVYEEPSFNYPLAPAFTELNMLPQLSPPINLEEMPPLPPLPPMQWRIGKLPNNDDQQQNHFPPPFPQIPSPPSLLDHNENAENHNNHQDTGSSHQVLSTESSSHTDEGGNTAKVAEEQIIILPQPPPTDVEEQQSQNVSTSGQESFRQSNVSSIHEGDDDDERPNGIGIRPMKVQRPRTPLIDAVAAHDKSKLRKVSERARPEIQEEEERDTLLPLRKVSERARPQIPKEEERDTLLEQIRAKSFNLKPAVQTRPIIQGPSTNLRVAAILEKANAIRHAFAGSDEDEDEDDSWSE</sequence>
<keyword evidence="2" id="KW-0206">Cytoskeleton</keyword>
<feature type="compositionally biased region" description="Acidic residues" evidence="3">
    <location>
        <begin position="205"/>
        <end position="217"/>
    </location>
</feature>
<dbReference type="GO" id="GO:0005856">
    <property type="term" value="C:cytoskeleton"/>
    <property type="evidence" value="ECO:0007669"/>
    <property type="project" value="UniProtKB-SubCell"/>
</dbReference>
<evidence type="ECO:0000256" key="3">
    <source>
        <dbReference type="SAM" id="MobiDB-lite"/>
    </source>
</evidence>
<dbReference type="PROSITE" id="PS51082">
    <property type="entry name" value="WH2"/>
    <property type="match status" value="1"/>
</dbReference>